<feature type="region of interest" description="Disordered" evidence="1">
    <location>
        <begin position="226"/>
        <end position="245"/>
    </location>
</feature>
<dbReference type="AlphaFoldDB" id="A0A221W491"/>
<dbReference type="KEGG" id="ahg:AHOG_15370"/>
<keyword evidence="4" id="KW-1185">Reference proteome</keyword>
<keyword evidence="2" id="KW-1133">Transmembrane helix</keyword>
<feature type="transmembrane region" description="Helical" evidence="2">
    <location>
        <begin position="176"/>
        <end position="192"/>
    </location>
</feature>
<organism evidence="3 4">
    <name type="scientific">Actinoalloteichus hoggarensis</name>
    <dbReference type="NCBI Taxonomy" id="1470176"/>
    <lineage>
        <taxon>Bacteria</taxon>
        <taxon>Bacillati</taxon>
        <taxon>Actinomycetota</taxon>
        <taxon>Actinomycetes</taxon>
        <taxon>Pseudonocardiales</taxon>
        <taxon>Pseudonocardiaceae</taxon>
        <taxon>Actinoalloteichus</taxon>
    </lineage>
</organism>
<evidence type="ECO:0000313" key="4">
    <source>
        <dbReference type="Proteomes" id="UP000204221"/>
    </source>
</evidence>
<keyword evidence="2" id="KW-0812">Transmembrane</keyword>
<proteinExistence type="predicted"/>
<dbReference type="OrthoDB" id="5197868at2"/>
<reference evidence="3 4" key="1">
    <citation type="submission" date="2017-07" db="EMBL/GenBank/DDBJ databases">
        <title>Complete genome sequence of Actinoalloteichus hoggarensis DSM 45943, type strain of Actinoalloteichus hoggarensis.</title>
        <authorList>
            <person name="Ruckert C."/>
            <person name="Nouioui I."/>
            <person name="Willmese J."/>
            <person name="van Wezel G."/>
            <person name="Klenk H.-P."/>
            <person name="Kalinowski J."/>
            <person name="Zotchev S.B."/>
        </authorList>
    </citation>
    <scope>NUCLEOTIDE SEQUENCE [LARGE SCALE GENOMIC DNA]</scope>
    <source>
        <strain evidence="3 4">DSM 45943</strain>
    </source>
</reference>
<feature type="transmembrane region" description="Helical" evidence="2">
    <location>
        <begin position="82"/>
        <end position="103"/>
    </location>
</feature>
<feature type="transmembrane region" description="Helical" evidence="2">
    <location>
        <begin position="123"/>
        <end position="139"/>
    </location>
</feature>
<dbReference type="RefSeq" id="WP_093941989.1">
    <property type="nucleotide sequence ID" value="NZ_CP022521.1"/>
</dbReference>
<evidence type="ECO:0000313" key="3">
    <source>
        <dbReference type="EMBL" id="ASO20700.1"/>
    </source>
</evidence>
<dbReference type="Proteomes" id="UP000204221">
    <property type="component" value="Chromosome"/>
</dbReference>
<gene>
    <name evidence="3" type="ORF">AHOG_15370</name>
</gene>
<dbReference type="EMBL" id="CP022521">
    <property type="protein sequence ID" value="ASO20700.1"/>
    <property type="molecule type" value="Genomic_DNA"/>
</dbReference>
<feature type="transmembrane region" description="Helical" evidence="2">
    <location>
        <begin position="151"/>
        <end position="170"/>
    </location>
</feature>
<feature type="region of interest" description="Disordered" evidence="1">
    <location>
        <begin position="197"/>
        <end position="218"/>
    </location>
</feature>
<sequence length="245" mass="25810">MNCAKYREAVSARIDGETAVLPESEITGHLGSCTACQAWERSVTELRRSMHVRAAPEVPDLTARIMTLPYRAAPQRPPMRRILLGLVAIAQIVLGAAQLFGFGEHVHAAHEPGLMAGHLINESAAWNLALGVGLLWAAVRTHAAAGQLPMLGGFALVLGVVSIADLIAGLATPERVLSHGLVFVGVILLIFVSRGEREKGLPGPSRVGDSDDDDRPGALPAAVRLLRGADGPSRARANAKVDRAA</sequence>
<keyword evidence="2" id="KW-0472">Membrane</keyword>
<protein>
    <submittedName>
        <fullName evidence="3">Uncharacterized protein</fullName>
    </submittedName>
</protein>
<evidence type="ECO:0000256" key="1">
    <source>
        <dbReference type="SAM" id="MobiDB-lite"/>
    </source>
</evidence>
<evidence type="ECO:0000256" key="2">
    <source>
        <dbReference type="SAM" id="Phobius"/>
    </source>
</evidence>
<name>A0A221W491_9PSEU</name>
<accession>A0A221W491</accession>